<evidence type="ECO:0000313" key="2">
    <source>
        <dbReference type="Proteomes" id="UP000580250"/>
    </source>
</evidence>
<protein>
    <submittedName>
        <fullName evidence="1">Uncharacterized protein</fullName>
    </submittedName>
</protein>
<dbReference type="EMBL" id="CAJEWN010001318">
    <property type="protein sequence ID" value="CAD2196442.1"/>
    <property type="molecule type" value="Genomic_DNA"/>
</dbReference>
<reference evidence="1 2" key="1">
    <citation type="submission" date="2020-08" db="EMBL/GenBank/DDBJ databases">
        <authorList>
            <person name="Koutsovoulos G."/>
            <person name="Danchin GJ E."/>
        </authorList>
    </citation>
    <scope>NUCLEOTIDE SEQUENCE [LARGE SCALE GENOMIC DNA]</scope>
</reference>
<name>A0A6V7XB79_MELEN</name>
<sequence length="71" mass="8337">MILMSFDSARRALSNELCFEKFVGSASFGQQKLDRKFRPAFRYRFGNMRRLIPLPALGQFEPLNNKFFLSK</sequence>
<dbReference type="AlphaFoldDB" id="A0A6V7XB79"/>
<accession>A0A6V7XB79</accession>
<comment type="caution">
    <text evidence="1">The sequence shown here is derived from an EMBL/GenBank/DDBJ whole genome shotgun (WGS) entry which is preliminary data.</text>
</comment>
<proteinExistence type="predicted"/>
<evidence type="ECO:0000313" key="1">
    <source>
        <dbReference type="EMBL" id="CAD2196442.1"/>
    </source>
</evidence>
<organism evidence="1 2">
    <name type="scientific">Meloidogyne enterolobii</name>
    <name type="common">Root-knot nematode worm</name>
    <name type="synonym">Meloidogyne mayaguensis</name>
    <dbReference type="NCBI Taxonomy" id="390850"/>
    <lineage>
        <taxon>Eukaryota</taxon>
        <taxon>Metazoa</taxon>
        <taxon>Ecdysozoa</taxon>
        <taxon>Nematoda</taxon>
        <taxon>Chromadorea</taxon>
        <taxon>Rhabditida</taxon>
        <taxon>Tylenchina</taxon>
        <taxon>Tylenchomorpha</taxon>
        <taxon>Tylenchoidea</taxon>
        <taxon>Meloidogynidae</taxon>
        <taxon>Meloidogyninae</taxon>
        <taxon>Meloidogyne</taxon>
    </lineage>
</organism>
<gene>
    <name evidence="1" type="ORF">MENT_LOCUS49609</name>
</gene>
<dbReference type="Proteomes" id="UP000580250">
    <property type="component" value="Unassembled WGS sequence"/>
</dbReference>